<dbReference type="RefSeq" id="WP_111529201.1">
    <property type="nucleotide sequence ID" value="NZ_JBHRSG010000003.1"/>
</dbReference>
<organism evidence="2 3">
    <name type="scientific">Phenylobacterium soli</name>
    <dbReference type="NCBI Taxonomy" id="2170551"/>
    <lineage>
        <taxon>Bacteria</taxon>
        <taxon>Pseudomonadati</taxon>
        <taxon>Pseudomonadota</taxon>
        <taxon>Alphaproteobacteria</taxon>
        <taxon>Caulobacterales</taxon>
        <taxon>Caulobacteraceae</taxon>
        <taxon>Phenylobacterium</taxon>
    </lineage>
</organism>
<dbReference type="Proteomes" id="UP000249254">
    <property type="component" value="Unassembled WGS sequence"/>
</dbReference>
<proteinExistence type="predicted"/>
<feature type="coiled-coil region" evidence="1">
    <location>
        <begin position="22"/>
        <end position="56"/>
    </location>
</feature>
<keyword evidence="3" id="KW-1185">Reference proteome</keyword>
<evidence type="ECO:0000313" key="2">
    <source>
        <dbReference type="EMBL" id="RAK55453.1"/>
    </source>
</evidence>
<protein>
    <submittedName>
        <fullName evidence="2">Uncharacterized protein</fullName>
    </submittedName>
</protein>
<name>A0A328AKH1_9CAUL</name>
<dbReference type="OrthoDB" id="7211171at2"/>
<sequence length="135" mass="15585">MTAKTKKQKPFTLKDAFEVEFARREMERRKRDEAERKQQEEDLARATQLQAALDADPEFLHARGLSVDRRRYTVNIDHQDYRIAAYFEAGKASVTLSDKRTPATPGTVAPRKQQTVESVEEALQIMAQFLVDETR</sequence>
<comment type="caution">
    <text evidence="2">The sequence shown here is derived from an EMBL/GenBank/DDBJ whole genome shotgun (WGS) entry which is preliminary data.</text>
</comment>
<dbReference type="EMBL" id="QFYQ01000001">
    <property type="protein sequence ID" value="RAK55453.1"/>
    <property type="molecule type" value="Genomic_DNA"/>
</dbReference>
<accession>A0A328AKH1</accession>
<dbReference type="AlphaFoldDB" id="A0A328AKH1"/>
<reference evidence="3" key="1">
    <citation type="submission" date="2018-05" db="EMBL/GenBank/DDBJ databases">
        <authorList>
            <person name="Li X."/>
        </authorList>
    </citation>
    <scope>NUCLEOTIDE SEQUENCE [LARGE SCALE GENOMIC DNA]</scope>
    <source>
        <strain evidence="3">LX32</strain>
    </source>
</reference>
<evidence type="ECO:0000313" key="3">
    <source>
        <dbReference type="Proteomes" id="UP000249254"/>
    </source>
</evidence>
<evidence type="ECO:0000256" key="1">
    <source>
        <dbReference type="SAM" id="Coils"/>
    </source>
</evidence>
<keyword evidence="1" id="KW-0175">Coiled coil</keyword>
<gene>
    <name evidence="2" type="ORF">DJ017_13485</name>
</gene>